<evidence type="ECO:0000256" key="5">
    <source>
        <dbReference type="ARBA" id="ARBA00022833"/>
    </source>
</evidence>
<dbReference type="AlphaFoldDB" id="A0A8B9RQQ1"/>
<evidence type="ECO:0000256" key="7">
    <source>
        <dbReference type="ARBA" id="ARBA00023136"/>
    </source>
</evidence>
<organism evidence="10 11">
    <name type="scientific">Accipiter nisus</name>
    <name type="common">Eurasian sparrowhawk</name>
    <dbReference type="NCBI Taxonomy" id="211598"/>
    <lineage>
        <taxon>Eukaryota</taxon>
        <taxon>Metazoa</taxon>
        <taxon>Chordata</taxon>
        <taxon>Craniata</taxon>
        <taxon>Vertebrata</taxon>
        <taxon>Euteleostomi</taxon>
        <taxon>Archelosauria</taxon>
        <taxon>Archosauria</taxon>
        <taxon>Dinosauria</taxon>
        <taxon>Saurischia</taxon>
        <taxon>Theropoda</taxon>
        <taxon>Coelurosauria</taxon>
        <taxon>Aves</taxon>
        <taxon>Neognathae</taxon>
        <taxon>Neoaves</taxon>
        <taxon>Telluraves</taxon>
        <taxon>Accipitrimorphae</taxon>
        <taxon>Accipitriformes</taxon>
        <taxon>Accipitridae</taxon>
        <taxon>Accipitrinae</taxon>
        <taxon>Accipiter</taxon>
    </lineage>
</organism>
<dbReference type="InterPro" id="IPR003137">
    <property type="entry name" value="PA_domain"/>
</dbReference>
<evidence type="ECO:0000313" key="10">
    <source>
        <dbReference type="Ensembl" id="ENSANIP00000002173.1"/>
    </source>
</evidence>
<evidence type="ECO:0000313" key="11">
    <source>
        <dbReference type="Proteomes" id="UP000694541"/>
    </source>
</evidence>
<dbReference type="Gene3D" id="3.50.30.30">
    <property type="match status" value="1"/>
</dbReference>
<evidence type="ECO:0000256" key="6">
    <source>
        <dbReference type="ARBA" id="ARBA00022989"/>
    </source>
</evidence>
<evidence type="ECO:0000256" key="2">
    <source>
        <dbReference type="ARBA" id="ARBA00022692"/>
    </source>
</evidence>
<evidence type="ECO:0000259" key="9">
    <source>
        <dbReference type="Pfam" id="PF02225"/>
    </source>
</evidence>
<evidence type="ECO:0000256" key="1">
    <source>
        <dbReference type="ARBA" id="ARBA00004370"/>
    </source>
</evidence>
<dbReference type="Proteomes" id="UP000694541">
    <property type="component" value="Unplaced"/>
</dbReference>
<keyword evidence="2" id="KW-0812">Transmembrane</keyword>
<dbReference type="GO" id="GO:0005737">
    <property type="term" value="C:cytoplasm"/>
    <property type="evidence" value="ECO:0007669"/>
    <property type="project" value="UniProtKB-ARBA"/>
</dbReference>
<evidence type="ECO:0000256" key="3">
    <source>
        <dbReference type="ARBA" id="ARBA00022723"/>
    </source>
</evidence>
<dbReference type="GO" id="GO:0016020">
    <property type="term" value="C:membrane"/>
    <property type="evidence" value="ECO:0007669"/>
    <property type="project" value="UniProtKB-SubCell"/>
</dbReference>
<name>A0A8B9RQQ1_9AVES</name>
<protein>
    <recommendedName>
        <fullName evidence="9">PA domain-containing protein</fullName>
    </recommendedName>
</protein>
<keyword evidence="6" id="KW-1133">Transmembrane helix</keyword>
<dbReference type="GO" id="GO:0008270">
    <property type="term" value="F:zinc ion binding"/>
    <property type="evidence" value="ECO:0007669"/>
    <property type="project" value="UniProtKB-KW"/>
</dbReference>
<feature type="region of interest" description="Disordered" evidence="8">
    <location>
        <begin position="118"/>
        <end position="140"/>
    </location>
</feature>
<reference evidence="10" key="1">
    <citation type="submission" date="2025-08" db="UniProtKB">
        <authorList>
            <consortium name="Ensembl"/>
        </authorList>
    </citation>
    <scope>IDENTIFICATION</scope>
</reference>
<dbReference type="CDD" id="cd02123">
    <property type="entry name" value="PA_C_RZF_like"/>
    <property type="match status" value="1"/>
</dbReference>
<dbReference type="Pfam" id="PF02225">
    <property type="entry name" value="PA"/>
    <property type="match status" value="1"/>
</dbReference>
<comment type="subcellular location">
    <subcellularLocation>
        <location evidence="1">Membrane</location>
    </subcellularLocation>
</comment>
<dbReference type="InterPro" id="IPR044744">
    <property type="entry name" value="ZNRF4/RNF13/RNF167_PA"/>
</dbReference>
<reference evidence="10" key="2">
    <citation type="submission" date="2025-09" db="UniProtKB">
        <authorList>
            <consortium name="Ensembl"/>
        </authorList>
    </citation>
    <scope>IDENTIFICATION</scope>
</reference>
<feature type="compositionally biased region" description="Basic and acidic residues" evidence="8">
    <location>
        <begin position="122"/>
        <end position="140"/>
    </location>
</feature>
<sequence>EVNSSFPLSLPACFGPRLPAEGLTGYLVRVIPPNACHAIENPPAPRNASETYIALIQGYNCSYVKKVLHAQQAGYHTAVVHNVDSEQVITMTADDEEIQQLIKIPSLFTGQSVSLHLQRTSQYEKRPEQQGRSKKEGSRDFRTFGMGAGLHLLGCFLNSLPNIHVHGHTGTHKHTESCFSVLLKGSAQKSQVRTVPHVLQLAGTILQPDK</sequence>
<feature type="domain" description="PA" evidence="9">
    <location>
        <begin position="24"/>
        <end position="113"/>
    </location>
</feature>
<evidence type="ECO:0000256" key="8">
    <source>
        <dbReference type="SAM" id="MobiDB-lite"/>
    </source>
</evidence>
<keyword evidence="3" id="KW-0479">Metal-binding</keyword>
<keyword evidence="11" id="KW-1185">Reference proteome</keyword>
<proteinExistence type="predicted"/>
<dbReference type="Ensembl" id="ENSANIT00000002238.1">
    <property type="protein sequence ID" value="ENSANIP00000002173.1"/>
    <property type="gene ID" value="ENSANIG00000001526.1"/>
</dbReference>
<keyword evidence="7" id="KW-0472">Membrane</keyword>
<keyword evidence="5" id="KW-0862">Zinc</keyword>
<evidence type="ECO:0000256" key="4">
    <source>
        <dbReference type="ARBA" id="ARBA00022771"/>
    </source>
</evidence>
<keyword evidence="4" id="KW-0863">Zinc-finger</keyword>
<accession>A0A8B9RQQ1</accession>